<name>A0A371BCI0_9BRAD</name>
<dbReference type="Pfam" id="PF02583">
    <property type="entry name" value="Trns_repr_metal"/>
    <property type="match status" value="1"/>
</dbReference>
<dbReference type="EMBL" id="QRGO01000001">
    <property type="protein sequence ID" value="RDV05325.1"/>
    <property type="molecule type" value="Genomic_DNA"/>
</dbReference>
<dbReference type="InterPro" id="IPR003735">
    <property type="entry name" value="Metal_Tscrpt_repr"/>
</dbReference>
<dbReference type="CDD" id="cd10148">
    <property type="entry name" value="CsoR-like_DUF156"/>
    <property type="match status" value="1"/>
</dbReference>
<comment type="caution">
    <text evidence="3">The sequence shown here is derived from an EMBL/GenBank/DDBJ whole genome shotgun (WGS) entry which is preliminary data.</text>
</comment>
<dbReference type="PANTHER" id="PTHR33677:SF3">
    <property type="entry name" value="COPPER-SENSING TRANSCRIPTIONAL REPRESSOR RICR"/>
    <property type="match status" value="1"/>
</dbReference>
<proteinExistence type="inferred from homology"/>
<dbReference type="RefSeq" id="WP_115517351.1">
    <property type="nucleotide sequence ID" value="NZ_QRGO01000001.1"/>
</dbReference>
<feature type="region of interest" description="Disordered" evidence="2">
    <location>
        <begin position="1"/>
        <end position="23"/>
    </location>
</feature>
<dbReference type="GO" id="GO:0045892">
    <property type="term" value="P:negative regulation of DNA-templated transcription"/>
    <property type="evidence" value="ECO:0007669"/>
    <property type="project" value="UniProtKB-ARBA"/>
</dbReference>
<reference evidence="4" key="1">
    <citation type="submission" date="2018-08" db="EMBL/GenBank/DDBJ databases">
        <authorList>
            <person name="Kim S.-J."/>
            <person name="Jung G.-Y."/>
        </authorList>
    </citation>
    <scope>NUCLEOTIDE SEQUENCE [LARGE SCALE GENOMIC DNA]</scope>
    <source>
        <strain evidence="4">GY_H</strain>
    </source>
</reference>
<dbReference type="GO" id="GO:0003677">
    <property type="term" value="F:DNA binding"/>
    <property type="evidence" value="ECO:0007669"/>
    <property type="project" value="InterPro"/>
</dbReference>
<dbReference type="InterPro" id="IPR038390">
    <property type="entry name" value="Metal_Tscrpt_repr_sf"/>
</dbReference>
<sequence>MAKHSKSAHATHHGSSHKADTLKRLGRLEGQVRGIARMVDEDRYCIDIVTQIAAARAALRKVEEEILREHVAHCVEHAIASGDKADQRRKVAELMDVMGRAGR</sequence>
<comment type="similarity">
    <text evidence="1">Belongs to the FrmR/RcnR family.</text>
</comment>
<protein>
    <submittedName>
        <fullName evidence="3">Transcriptional regulator</fullName>
    </submittedName>
</protein>
<keyword evidence="4" id="KW-1185">Reference proteome</keyword>
<evidence type="ECO:0000256" key="2">
    <source>
        <dbReference type="SAM" id="MobiDB-lite"/>
    </source>
</evidence>
<evidence type="ECO:0000313" key="3">
    <source>
        <dbReference type="EMBL" id="RDV05325.1"/>
    </source>
</evidence>
<organism evidence="3 4">
    <name type="scientific">Undibacter mobilis</name>
    <dbReference type="NCBI Taxonomy" id="2292256"/>
    <lineage>
        <taxon>Bacteria</taxon>
        <taxon>Pseudomonadati</taxon>
        <taxon>Pseudomonadota</taxon>
        <taxon>Alphaproteobacteria</taxon>
        <taxon>Hyphomicrobiales</taxon>
        <taxon>Nitrobacteraceae</taxon>
        <taxon>Undibacter</taxon>
    </lineage>
</organism>
<dbReference type="OrthoDB" id="9811244at2"/>
<evidence type="ECO:0000313" key="4">
    <source>
        <dbReference type="Proteomes" id="UP000263993"/>
    </source>
</evidence>
<dbReference type="Proteomes" id="UP000263993">
    <property type="component" value="Unassembled WGS sequence"/>
</dbReference>
<feature type="compositionally biased region" description="Basic residues" evidence="2">
    <location>
        <begin position="1"/>
        <end position="16"/>
    </location>
</feature>
<dbReference type="GO" id="GO:0046872">
    <property type="term" value="F:metal ion binding"/>
    <property type="evidence" value="ECO:0007669"/>
    <property type="project" value="InterPro"/>
</dbReference>
<gene>
    <name evidence="3" type="ORF">DXH78_12525</name>
</gene>
<evidence type="ECO:0000256" key="1">
    <source>
        <dbReference type="ARBA" id="ARBA00005260"/>
    </source>
</evidence>
<dbReference type="AlphaFoldDB" id="A0A371BCI0"/>
<accession>A0A371BCI0</accession>
<dbReference type="Gene3D" id="1.20.58.1000">
    <property type="entry name" value="Metal-sensitive repressor, helix protomer"/>
    <property type="match status" value="1"/>
</dbReference>
<dbReference type="PANTHER" id="PTHR33677">
    <property type="entry name" value="TRANSCRIPTIONAL REPRESSOR FRMR-RELATED"/>
    <property type="match status" value="1"/>
</dbReference>